<feature type="binding site" evidence="8">
    <location>
        <position position="188"/>
    </location>
    <ligand>
        <name>Zn(2+)</name>
        <dbReference type="ChEBI" id="CHEBI:29105"/>
        <note>catalytic</note>
    </ligand>
</feature>
<dbReference type="GO" id="GO:0042597">
    <property type="term" value="C:periplasmic space"/>
    <property type="evidence" value="ECO:0007669"/>
    <property type="project" value="UniProtKB-SubCell"/>
</dbReference>
<evidence type="ECO:0000256" key="7">
    <source>
        <dbReference type="ARBA" id="ARBA00023049"/>
    </source>
</evidence>
<dbReference type="InterPro" id="IPR011990">
    <property type="entry name" value="TPR-like_helical_dom_sf"/>
</dbReference>
<dbReference type="InterPro" id="IPR019734">
    <property type="entry name" value="TPR_rpt"/>
</dbReference>
<evidence type="ECO:0000259" key="9">
    <source>
        <dbReference type="Pfam" id="PF01435"/>
    </source>
</evidence>
<protein>
    <recommendedName>
        <fullName evidence="8">Putative beta-barrel assembly-enhancing protease</fullName>
        <ecNumber evidence="8">3.4.-.-</ecNumber>
    </recommendedName>
</protein>
<keyword evidence="7 8" id="KW-0482">Metalloprotease</keyword>
<dbReference type="GO" id="GO:0004222">
    <property type="term" value="F:metalloendopeptidase activity"/>
    <property type="evidence" value="ECO:0007669"/>
    <property type="project" value="InterPro"/>
</dbReference>
<feature type="domain" description="Peptidase M48" evidence="9">
    <location>
        <begin position="57"/>
        <end position="245"/>
    </location>
</feature>
<dbReference type="Pfam" id="PF01435">
    <property type="entry name" value="Peptidase_M48"/>
    <property type="match status" value="1"/>
</dbReference>
<evidence type="ECO:0000256" key="4">
    <source>
        <dbReference type="ARBA" id="ARBA00022764"/>
    </source>
</evidence>
<dbReference type="PANTHER" id="PTHR22726:SF1">
    <property type="entry name" value="METALLOENDOPEPTIDASE OMA1, MITOCHONDRIAL"/>
    <property type="match status" value="1"/>
</dbReference>
<dbReference type="STRING" id="305900.GV64_18235"/>
<evidence type="ECO:0000256" key="1">
    <source>
        <dbReference type="ARBA" id="ARBA00022670"/>
    </source>
</evidence>
<evidence type="ECO:0000256" key="8">
    <source>
        <dbReference type="HAMAP-Rule" id="MF_00997"/>
    </source>
</evidence>
<dbReference type="InterPro" id="IPR051156">
    <property type="entry name" value="Mito/Outer_Membr_Metalloprot"/>
</dbReference>
<dbReference type="AlphaFoldDB" id="A0A081KE27"/>
<dbReference type="InterPro" id="IPR001915">
    <property type="entry name" value="Peptidase_M48"/>
</dbReference>
<keyword evidence="3 8" id="KW-0732">Signal</keyword>
<name>A0A081KE27_9GAMM</name>
<keyword evidence="11" id="KW-1185">Reference proteome</keyword>
<keyword evidence="1 8" id="KW-0645">Protease</keyword>
<keyword evidence="2 8" id="KW-0479">Metal-binding</keyword>
<reference evidence="10 11" key="1">
    <citation type="submission" date="2014-06" db="EMBL/GenBank/DDBJ databases">
        <title>Whole Genome Sequences of Three Symbiotic Endozoicomonas Bacteria.</title>
        <authorList>
            <person name="Neave M.J."/>
            <person name="Apprill A."/>
            <person name="Voolstra C.R."/>
        </authorList>
    </citation>
    <scope>NUCLEOTIDE SEQUENCE [LARGE SCALE GENOMIC DNA]</scope>
    <source>
        <strain evidence="10 11">DSM 22380</strain>
    </source>
</reference>
<comment type="cofactor">
    <cofactor evidence="8">
        <name>Zn(2+)</name>
        <dbReference type="ChEBI" id="CHEBI:29105"/>
    </cofactor>
    <text evidence="8">Binds 1 zinc ion per subunit.</text>
</comment>
<feature type="binding site" evidence="8">
    <location>
        <position position="122"/>
    </location>
    <ligand>
        <name>Zn(2+)</name>
        <dbReference type="ChEBI" id="CHEBI:29105"/>
        <note>catalytic</note>
    </ligand>
</feature>
<organism evidence="10 11">
    <name type="scientific">Endozoicomonas elysicola</name>
    <dbReference type="NCBI Taxonomy" id="305900"/>
    <lineage>
        <taxon>Bacteria</taxon>
        <taxon>Pseudomonadati</taxon>
        <taxon>Pseudomonadota</taxon>
        <taxon>Gammaproteobacteria</taxon>
        <taxon>Oceanospirillales</taxon>
        <taxon>Endozoicomonadaceae</taxon>
        <taxon>Endozoicomonas</taxon>
    </lineage>
</organism>
<dbReference type="Pfam" id="PF14559">
    <property type="entry name" value="TPR_19"/>
    <property type="match status" value="1"/>
</dbReference>
<feature type="binding site" evidence="8">
    <location>
        <position position="126"/>
    </location>
    <ligand>
        <name>Zn(2+)</name>
        <dbReference type="ChEBI" id="CHEBI:29105"/>
        <note>catalytic</note>
    </ligand>
</feature>
<dbReference type="eggNOG" id="COG4783">
    <property type="taxonomic scope" value="Bacteria"/>
</dbReference>
<comment type="caution">
    <text evidence="10">The sequence shown here is derived from an EMBL/GenBank/DDBJ whole genome shotgun (WGS) entry which is preliminary data.</text>
</comment>
<dbReference type="GO" id="GO:0016020">
    <property type="term" value="C:membrane"/>
    <property type="evidence" value="ECO:0007669"/>
    <property type="project" value="InterPro"/>
</dbReference>
<keyword evidence="6 8" id="KW-0862">Zinc</keyword>
<dbReference type="SUPFAM" id="SSF48452">
    <property type="entry name" value="TPR-like"/>
    <property type="match status" value="1"/>
</dbReference>
<evidence type="ECO:0000313" key="11">
    <source>
        <dbReference type="Proteomes" id="UP000027997"/>
    </source>
</evidence>
<evidence type="ECO:0000256" key="6">
    <source>
        <dbReference type="ARBA" id="ARBA00022833"/>
    </source>
</evidence>
<keyword evidence="5 8" id="KW-0378">Hydrolase</keyword>
<dbReference type="SMART" id="SM00028">
    <property type="entry name" value="TPR"/>
    <property type="match status" value="4"/>
</dbReference>
<gene>
    <name evidence="10" type="ORF">GV64_18235</name>
</gene>
<sequence>MTTALTAFSSATMSSTLNLPSLGDTTSGIISQQEEYQLGRSWLKVLRNQTPMVSDPQLKDYLENLIYRLAASSQLQDHRLVPLVINSPVLNAFAAPGGIVGVNTGLFLNAETEAQFAAVLAHELAHLSQRHYARNVEEARNKSIPTAAAILGSILIMATAGGDAGAAALTSTVAGMQSAQLRFSRQFEREADNLGITTLAKAGFDPQAMPEIFEEMNKASRYGSRPPEFLLTHPVTENRIADSRARADQMSAQKLRTSKGSLNYQFMRMRAAVLNSKNHHEMARQFNKELNSGLTKASAATRYGLALASMKTRDFKEAERQMESLLQKYPENPHLIMTQASLEAQAGKTKQGLARIDQALSINPDSYPLLATRAEILLKQQNYIEARNELLKLSRLRPEDPDIWFELAEVQGLADDIVGLHQSRAEYFFLNGNTDDAIKHLQYAVKMAGDNFSLKSKLQQKLTDMQNYRQKLRNS</sequence>
<dbReference type="EC" id="3.4.-.-" evidence="8"/>
<comment type="function">
    <text evidence="8">Functions as both a chaperone and a metalloprotease. Maintains the integrity of the outer membrane by promoting either the assembly or the elimination of outer membrane proteins, depending on their folding state.</text>
</comment>
<evidence type="ECO:0000256" key="3">
    <source>
        <dbReference type="ARBA" id="ARBA00022729"/>
    </source>
</evidence>
<dbReference type="Proteomes" id="UP000027997">
    <property type="component" value="Unassembled WGS sequence"/>
</dbReference>
<evidence type="ECO:0000256" key="2">
    <source>
        <dbReference type="ARBA" id="ARBA00022723"/>
    </source>
</evidence>
<keyword evidence="4 8" id="KW-0574">Periplasm</keyword>
<dbReference type="Gene3D" id="3.30.2010.10">
    <property type="entry name" value="Metalloproteases ('zincins'), catalytic domain"/>
    <property type="match status" value="1"/>
</dbReference>
<dbReference type="PANTHER" id="PTHR22726">
    <property type="entry name" value="METALLOENDOPEPTIDASE OMA1"/>
    <property type="match status" value="1"/>
</dbReference>
<dbReference type="Gene3D" id="1.25.40.10">
    <property type="entry name" value="Tetratricopeptide repeat domain"/>
    <property type="match status" value="1"/>
</dbReference>
<dbReference type="EMBL" id="JOJP01000001">
    <property type="protein sequence ID" value="KEI72403.1"/>
    <property type="molecule type" value="Genomic_DNA"/>
</dbReference>
<feature type="active site" evidence="8">
    <location>
        <position position="123"/>
    </location>
</feature>
<comment type="similarity">
    <text evidence="8">Belongs to the peptidase M48 family. BepA subfamily.</text>
</comment>
<evidence type="ECO:0000256" key="5">
    <source>
        <dbReference type="ARBA" id="ARBA00022801"/>
    </source>
</evidence>
<feature type="active site" description="Proton donor" evidence="8">
    <location>
        <position position="192"/>
    </location>
</feature>
<proteinExistence type="inferred from homology"/>
<accession>A0A081KE27</accession>
<evidence type="ECO:0000313" key="10">
    <source>
        <dbReference type="EMBL" id="KEI72403.1"/>
    </source>
</evidence>
<dbReference type="HAMAP" id="MF_00997">
    <property type="entry name" value="Protease_BepA"/>
    <property type="match status" value="1"/>
</dbReference>
<dbReference type="GO" id="GO:0008270">
    <property type="term" value="F:zinc ion binding"/>
    <property type="evidence" value="ECO:0007669"/>
    <property type="project" value="UniProtKB-UniRule"/>
</dbReference>
<dbReference type="GO" id="GO:0051603">
    <property type="term" value="P:proteolysis involved in protein catabolic process"/>
    <property type="evidence" value="ECO:0007669"/>
    <property type="project" value="TreeGrafter"/>
</dbReference>
<comment type="subcellular location">
    <subcellularLocation>
        <location evidence="8">Periplasm</location>
    </subcellularLocation>
</comment>
<dbReference type="InterPro" id="IPR030873">
    <property type="entry name" value="Protease_BepA"/>
</dbReference>